<sequence length="401" mass="44976">MDGRVIAFLYHHHHHEKMQARPGYGRSGVRQQPPQQQAQRPFGAVPRRPVQQQQPPAQPQQHDTPPQLYDAFVSDLAAPTNDFSAPSGDLLKPMQTRTAVAVPRQRPPRTQFGVAPPPKAAPAPEPTTPVATRPAPALPSYTHATSAFDYSAGISPHPVVKPYKDGEDHWSCVTDTKWYAIKLADRPGALEALRELADPELAADSAVFKLLCRRYEEIKDETTFKSRPACAAVDTRNKAICLQNNKIVAHINDNVLKPLYHKALVVPHPPEYEKEAAERWAAYSSRPEIKIAEAVKYLMVNHKKAAELDYKLEDAVTLCDELAFAEAIKKKIADCKGKISVRISGQRPAKWNGEDETDSRGLHIRWVRLPEFSFLSPQYIDYEYYCKEAEPTVSVPEEIDE</sequence>
<dbReference type="Proteomes" id="UP001162098">
    <property type="component" value="Segment"/>
</dbReference>
<evidence type="ECO:0000256" key="1">
    <source>
        <dbReference type="SAM" id="MobiDB-lite"/>
    </source>
</evidence>
<evidence type="ECO:0000313" key="2">
    <source>
        <dbReference type="EMBL" id="QPB44584.1"/>
    </source>
</evidence>
<feature type="compositionally biased region" description="Low complexity" evidence="1">
    <location>
        <begin position="30"/>
        <end position="61"/>
    </location>
</feature>
<feature type="compositionally biased region" description="Pro residues" evidence="1">
    <location>
        <begin position="115"/>
        <end position="127"/>
    </location>
</feature>
<name>A0A7S8BDU3_9VIRU</name>
<accession>A0A7S8BDU3</accession>
<dbReference type="EMBL" id="MW018138">
    <property type="protein sequence ID" value="QPB44584.1"/>
    <property type="molecule type" value="Genomic_DNA"/>
</dbReference>
<keyword evidence="3" id="KW-1185">Reference proteome</keyword>
<reference evidence="2 3" key="1">
    <citation type="submission" date="2020-09" db="EMBL/GenBank/DDBJ databases">
        <authorList>
            <person name="Zhang R."/>
            <person name="Garcia K."/>
            <person name="Ogata H."/>
        </authorList>
    </citation>
    <scope>NUCLEOTIDE SEQUENCE [LARGE SCALE GENOMIC DNA]</scope>
    <source>
        <strain evidence="3">stheno</strain>
    </source>
</reference>
<feature type="region of interest" description="Disordered" evidence="1">
    <location>
        <begin position="100"/>
        <end position="137"/>
    </location>
</feature>
<proteinExistence type="predicted"/>
<protein>
    <submittedName>
        <fullName evidence="2">Uncharacterized protein</fullName>
    </submittedName>
</protein>
<feature type="compositionally biased region" description="Low complexity" evidence="1">
    <location>
        <begin position="128"/>
        <end position="137"/>
    </location>
</feature>
<dbReference type="KEGG" id="vg:80543780"/>
<organism evidence="2 3">
    <name type="scientific">Medusavirus stheno T3</name>
    <dbReference type="NCBI Taxonomy" id="3069717"/>
    <lineage>
        <taxon>Viruses</taxon>
        <taxon>Varidnaviria</taxon>
        <taxon>Bamfordvirae</taxon>
        <taxon>Nucleocytoviricota</taxon>
        <taxon>Megaviricetes</taxon>
        <taxon>Mamonoviridae</taxon>
        <taxon>Medusavirus</taxon>
        <taxon>Medusavirus sthenus</taxon>
    </lineage>
</organism>
<evidence type="ECO:0000313" key="3">
    <source>
        <dbReference type="Proteomes" id="UP001162098"/>
    </source>
</evidence>
<feature type="region of interest" description="Disordered" evidence="1">
    <location>
        <begin position="13"/>
        <end position="67"/>
    </location>
</feature>